<protein>
    <submittedName>
        <fullName evidence="6">Putative ubiquitin fusion degradation protein</fullName>
    </submittedName>
</protein>
<dbReference type="InterPro" id="IPR004854">
    <property type="entry name" value="Ufd1-like"/>
</dbReference>
<dbReference type="OMA" id="DTICIQY"/>
<dbReference type="GO" id="GO:0036503">
    <property type="term" value="P:ERAD pathway"/>
    <property type="evidence" value="ECO:0007669"/>
    <property type="project" value="TreeGrafter"/>
</dbReference>
<dbReference type="Gene3D" id="3.10.330.10">
    <property type="match status" value="1"/>
</dbReference>
<dbReference type="PANTHER" id="PTHR12555:SF13">
    <property type="entry name" value="UBIQUITIN RECOGNITION FACTOR IN ER-ASSOCIATED DEGRADATION PROTEIN 1"/>
    <property type="match status" value="1"/>
</dbReference>
<comment type="caution">
    <text evidence="6">The sequence shown here is derived from an EMBL/GenBank/DDBJ whole genome shotgun (WGS) entry which is preliminary data.</text>
</comment>
<feature type="compositionally biased region" description="Polar residues" evidence="3">
    <location>
        <begin position="199"/>
        <end position="219"/>
    </location>
</feature>
<evidence type="ECO:0000259" key="5">
    <source>
        <dbReference type="Pfam" id="PF24842"/>
    </source>
</evidence>
<dbReference type="PANTHER" id="PTHR12555">
    <property type="entry name" value="UBIQUITIN FUSION DEGRADATON PROTEIN 1"/>
    <property type="match status" value="1"/>
</dbReference>
<proteinExistence type="inferred from homology"/>
<evidence type="ECO:0000256" key="2">
    <source>
        <dbReference type="ARBA" id="ARBA00022786"/>
    </source>
</evidence>
<feature type="domain" description="Ubiquitin fusion degradation protein UFD1 N-terminal subdomain 2" evidence="5">
    <location>
        <begin position="104"/>
        <end position="188"/>
    </location>
</feature>
<evidence type="ECO:0000259" key="4">
    <source>
        <dbReference type="Pfam" id="PF03152"/>
    </source>
</evidence>
<keyword evidence="7" id="KW-1185">Reference proteome</keyword>
<feature type="domain" description="Ubiquitin fusion degradation protein UFD1 N-terminal subdomain 1" evidence="4">
    <location>
        <begin position="11"/>
        <end position="102"/>
    </location>
</feature>
<dbReference type="Pfam" id="PF24842">
    <property type="entry name" value="UFD1_N2"/>
    <property type="match status" value="1"/>
</dbReference>
<evidence type="ECO:0000313" key="7">
    <source>
        <dbReference type="Proteomes" id="UP000038009"/>
    </source>
</evidence>
<dbReference type="GO" id="GO:0031593">
    <property type="term" value="F:polyubiquitin modification-dependent protein binding"/>
    <property type="evidence" value="ECO:0007669"/>
    <property type="project" value="TreeGrafter"/>
</dbReference>
<dbReference type="Gene3D" id="2.40.40.50">
    <property type="entry name" value="Ubiquitin fusion degradation protein UFD1, N-terminal domain"/>
    <property type="match status" value="1"/>
</dbReference>
<dbReference type="InterPro" id="IPR055417">
    <property type="entry name" value="UFD1_N1"/>
</dbReference>
<evidence type="ECO:0000256" key="3">
    <source>
        <dbReference type="SAM" id="MobiDB-lite"/>
    </source>
</evidence>
<dbReference type="GO" id="GO:0034098">
    <property type="term" value="C:VCP-NPL4-UFD1 AAA ATPase complex"/>
    <property type="evidence" value="ECO:0007669"/>
    <property type="project" value="TreeGrafter"/>
</dbReference>
<feature type="compositionally biased region" description="Low complexity" evidence="3">
    <location>
        <begin position="241"/>
        <end position="261"/>
    </location>
</feature>
<accession>A0A0N0P2J4</accession>
<dbReference type="Proteomes" id="UP000038009">
    <property type="component" value="Unassembled WGS sequence"/>
</dbReference>
<dbReference type="EMBL" id="LJSK01000715">
    <property type="protein sequence ID" value="KPI82587.1"/>
    <property type="molecule type" value="Genomic_DNA"/>
</dbReference>
<dbReference type="VEuPathDB" id="TriTrypDB:Lsey_0716_0010"/>
<feature type="region of interest" description="Disordered" evidence="3">
    <location>
        <begin position="186"/>
        <end position="321"/>
    </location>
</feature>
<gene>
    <name evidence="6" type="ORF">ABL78_8403</name>
</gene>
<sequence length="321" mass="34147">MAALLEGYETRLAAVAASTVSQQRINYGSRVLLPSSVLDDLSRITMVYPLQFEIITPARKRVFAAVLEFSALAGSVVLPDWMFEHLGLKGTTIVNVQSCSLPPGSLIKLRPHQKALVMFENPRHLLELRLSPYPVLTKGATIVISYLDREFRLDLVDIIDLKQNSVGGILTVRADGAPVELKVDFERPLDMPPSPPEESLNSVASPTGTNVIGASSPTGVQFKPFNFKPPSLMDSNKSGGASQTSASNSTAAPSASSSTVAHQRGVEIAAFTGAGRSLRGNDASSKDAAGVASSSTSASRPSPEELREMRLRRLGGGAKYA</sequence>
<reference evidence="6 7" key="1">
    <citation type="journal article" date="2015" name="PLoS Pathog.">
        <title>Leptomonas seymouri: Adaptations to the Dixenous Life Cycle Analyzed by Genome Sequencing, Transcriptome Profiling and Co-infection with Leishmania donovani.</title>
        <authorList>
            <person name="Kraeva N."/>
            <person name="Butenko A."/>
            <person name="Hlavacova J."/>
            <person name="Kostygov A."/>
            <person name="Myskova J."/>
            <person name="Grybchuk D."/>
            <person name="Lestinova T."/>
            <person name="Votypka J."/>
            <person name="Volf P."/>
            <person name="Opperdoes F."/>
            <person name="Flegontov P."/>
            <person name="Lukes J."/>
            <person name="Yurchenko V."/>
        </authorList>
    </citation>
    <scope>NUCLEOTIDE SEQUENCE [LARGE SCALE GENOMIC DNA]</scope>
    <source>
        <strain evidence="6 7">ATCC 30220</strain>
    </source>
</reference>
<keyword evidence="2" id="KW-0833">Ubl conjugation pathway</keyword>
<dbReference type="AlphaFoldDB" id="A0A0N0P2J4"/>
<dbReference type="OrthoDB" id="422728at2759"/>
<evidence type="ECO:0000256" key="1">
    <source>
        <dbReference type="ARBA" id="ARBA00006043"/>
    </source>
</evidence>
<comment type="similarity">
    <text evidence="1">Belongs to the UFD1 family.</text>
</comment>
<evidence type="ECO:0000313" key="6">
    <source>
        <dbReference type="EMBL" id="KPI82587.1"/>
    </source>
</evidence>
<dbReference type="InterPro" id="IPR055418">
    <property type="entry name" value="UFD1_N2"/>
</dbReference>
<dbReference type="InterPro" id="IPR042299">
    <property type="entry name" value="Ufd1-like_Nn"/>
</dbReference>
<name>A0A0N0P2J4_LEPSE</name>
<feature type="compositionally biased region" description="Low complexity" evidence="3">
    <location>
        <begin position="288"/>
        <end position="301"/>
    </location>
</feature>
<feature type="compositionally biased region" description="Basic and acidic residues" evidence="3">
    <location>
        <begin position="302"/>
        <end position="311"/>
    </location>
</feature>
<dbReference type="GO" id="GO:0006511">
    <property type="term" value="P:ubiquitin-dependent protein catabolic process"/>
    <property type="evidence" value="ECO:0007669"/>
    <property type="project" value="InterPro"/>
</dbReference>
<organism evidence="6 7">
    <name type="scientific">Leptomonas seymouri</name>
    <dbReference type="NCBI Taxonomy" id="5684"/>
    <lineage>
        <taxon>Eukaryota</taxon>
        <taxon>Discoba</taxon>
        <taxon>Euglenozoa</taxon>
        <taxon>Kinetoplastea</taxon>
        <taxon>Metakinetoplastina</taxon>
        <taxon>Trypanosomatida</taxon>
        <taxon>Trypanosomatidae</taxon>
        <taxon>Leishmaniinae</taxon>
        <taxon>Leptomonas</taxon>
    </lineage>
</organism>
<dbReference type="Pfam" id="PF03152">
    <property type="entry name" value="UFD1_N1"/>
    <property type="match status" value="1"/>
</dbReference>